<keyword evidence="3" id="KW-1185">Reference proteome</keyword>
<organism evidence="2 3">
    <name type="scientific">Pseudoneurospora amorphoporcata</name>
    <dbReference type="NCBI Taxonomy" id="241081"/>
    <lineage>
        <taxon>Eukaryota</taxon>
        <taxon>Fungi</taxon>
        <taxon>Dikarya</taxon>
        <taxon>Ascomycota</taxon>
        <taxon>Pezizomycotina</taxon>
        <taxon>Sordariomycetes</taxon>
        <taxon>Sordariomycetidae</taxon>
        <taxon>Sordariales</taxon>
        <taxon>Sordariaceae</taxon>
        <taxon>Pseudoneurospora</taxon>
    </lineage>
</organism>
<feature type="compositionally biased region" description="Polar residues" evidence="1">
    <location>
        <begin position="199"/>
        <end position="210"/>
    </location>
</feature>
<feature type="compositionally biased region" description="Low complexity" evidence="1">
    <location>
        <begin position="176"/>
        <end position="193"/>
    </location>
</feature>
<evidence type="ECO:0000256" key="1">
    <source>
        <dbReference type="SAM" id="MobiDB-lite"/>
    </source>
</evidence>
<gene>
    <name evidence="2" type="ORF">QBC32DRAFT_54854</name>
</gene>
<evidence type="ECO:0000313" key="3">
    <source>
        <dbReference type="Proteomes" id="UP001303222"/>
    </source>
</evidence>
<evidence type="ECO:0000313" key="2">
    <source>
        <dbReference type="EMBL" id="KAK3948510.1"/>
    </source>
</evidence>
<sequence length="210" mass="21651">MAGPAPNPRKDYDEALGQVTLELAYEEANLAASLAAAPNQKAWLENFRACLAQMLQGPPPAGAAAAPQGTPPPAPVGAAAAPRGLHLEYWTVGRAAWLVQTSVGGTGATTGELSRVTFNIQGPGIVQELDPETDRVGMYLTETDCHTDIAHSPGVRIARLNRASTPSISLKMTQWPPATTPTSAGPSAGPSATVIPEATTANQARSRAPG</sequence>
<protein>
    <submittedName>
        <fullName evidence="2">Uncharacterized protein</fullName>
    </submittedName>
</protein>
<feature type="region of interest" description="Disordered" evidence="1">
    <location>
        <begin position="59"/>
        <end position="78"/>
    </location>
</feature>
<accession>A0AAN6NMU6</accession>
<dbReference type="Proteomes" id="UP001303222">
    <property type="component" value="Unassembled WGS sequence"/>
</dbReference>
<reference evidence="2" key="2">
    <citation type="submission" date="2023-06" db="EMBL/GenBank/DDBJ databases">
        <authorList>
            <consortium name="Lawrence Berkeley National Laboratory"/>
            <person name="Mondo S.J."/>
            <person name="Hensen N."/>
            <person name="Bonometti L."/>
            <person name="Westerberg I."/>
            <person name="Brannstrom I.O."/>
            <person name="Guillou S."/>
            <person name="Cros-Aarteil S."/>
            <person name="Calhoun S."/>
            <person name="Haridas S."/>
            <person name="Kuo A."/>
            <person name="Pangilinan J."/>
            <person name="Riley R."/>
            <person name="Labutti K."/>
            <person name="Andreopoulos B."/>
            <person name="Lipzen A."/>
            <person name="Chen C."/>
            <person name="Yanf M."/>
            <person name="Daum C."/>
            <person name="Ng V."/>
            <person name="Clum A."/>
            <person name="Steindorff A."/>
            <person name="Ohm R."/>
            <person name="Martin F."/>
            <person name="Silar P."/>
            <person name="Natvig D."/>
            <person name="Lalanne C."/>
            <person name="Gautier V."/>
            <person name="Ament-Velasquez S.L."/>
            <person name="Kruys A."/>
            <person name="Hutchinson M.I."/>
            <person name="Powell A.J."/>
            <person name="Barry K."/>
            <person name="Miller A.N."/>
            <person name="Grigoriev I.V."/>
            <person name="Debuchy R."/>
            <person name="Gladieux P."/>
            <person name="Thoren M.H."/>
            <person name="Johannesson H."/>
        </authorList>
    </citation>
    <scope>NUCLEOTIDE SEQUENCE</scope>
    <source>
        <strain evidence="2">CBS 626.80</strain>
    </source>
</reference>
<feature type="region of interest" description="Disordered" evidence="1">
    <location>
        <begin position="172"/>
        <end position="210"/>
    </location>
</feature>
<proteinExistence type="predicted"/>
<dbReference type="AlphaFoldDB" id="A0AAN6NMU6"/>
<reference evidence="2" key="1">
    <citation type="journal article" date="2023" name="Mol. Phylogenet. Evol.">
        <title>Genome-scale phylogeny and comparative genomics of the fungal order Sordariales.</title>
        <authorList>
            <person name="Hensen N."/>
            <person name="Bonometti L."/>
            <person name="Westerberg I."/>
            <person name="Brannstrom I.O."/>
            <person name="Guillou S."/>
            <person name="Cros-Aarteil S."/>
            <person name="Calhoun S."/>
            <person name="Haridas S."/>
            <person name="Kuo A."/>
            <person name="Mondo S."/>
            <person name="Pangilinan J."/>
            <person name="Riley R."/>
            <person name="LaButti K."/>
            <person name="Andreopoulos B."/>
            <person name="Lipzen A."/>
            <person name="Chen C."/>
            <person name="Yan M."/>
            <person name="Daum C."/>
            <person name="Ng V."/>
            <person name="Clum A."/>
            <person name="Steindorff A."/>
            <person name="Ohm R.A."/>
            <person name="Martin F."/>
            <person name="Silar P."/>
            <person name="Natvig D.O."/>
            <person name="Lalanne C."/>
            <person name="Gautier V."/>
            <person name="Ament-Velasquez S.L."/>
            <person name="Kruys A."/>
            <person name="Hutchinson M.I."/>
            <person name="Powell A.J."/>
            <person name="Barry K."/>
            <person name="Miller A.N."/>
            <person name="Grigoriev I.V."/>
            <person name="Debuchy R."/>
            <person name="Gladieux P."/>
            <person name="Hiltunen Thoren M."/>
            <person name="Johannesson H."/>
        </authorList>
    </citation>
    <scope>NUCLEOTIDE SEQUENCE</scope>
    <source>
        <strain evidence="2">CBS 626.80</strain>
    </source>
</reference>
<comment type="caution">
    <text evidence="2">The sequence shown here is derived from an EMBL/GenBank/DDBJ whole genome shotgun (WGS) entry which is preliminary data.</text>
</comment>
<name>A0AAN6NMU6_9PEZI</name>
<dbReference type="EMBL" id="MU859259">
    <property type="protein sequence ID" value="KAK3948510.1"/>
    <property type="molecule type" value="Genomic_DNA"/>
</dbReference>